<evidence type="ECO:0000256" key="2">
    <source>
        <dbReference type="SAM" id="SignalP"/>
    </source>
</evidence>
<dbReference type="RefSeq" id="WP_046530073.1">
    <property type="nucleotide sequence ID" value="NZ_CP084585.1"/>
</dbReference>
<evidence type="ECO:0000313" key="4">
    <source>
        <dbReference type="Proteomes" id="UP001240250"/>
    </source>
</evidence>
<organism evidence="3 4">
    <name type="scientific">Cellulomonas iranensis</name>
    <dbReference type="NCBI Taxonomy" id="76862"/>
    <lineage>
        <taxon>Bacteria</taxon>
        <taxon>Bacillati</taxon>
        <taxon>Actinomycetota</taxon>
        <taxon>Actinomycetes</taxon>
        <taxon>Micrococcales</taxon>
        <taxon>Cellulomonadaceae</taxon>
        <taxon>Cellulomonas</taxon>
    </lineage>
</organism>
<evidence type="ECO:0008006" key="5">
    <source>
        <dbReference type="Google" id="ProtNLM"/>
    </source>
</evidence>
<feature type="region of interest" description="Disordered" evidence="1">
    <location>
        <begin position="161"/>
        <end position="190"/>
    </location>
</feature>
<feature type="signal peptide" evidence="2">
    <location>
        <begin position="1"/>
        <end position="28"/>
    </location>
</feature>
<proteinExistence type="predicted"/>
<sequence length="190" mass="18925">MTRLRPRTARTAAGLAAAAVLALSGCSATNPIATIADYQPSDGVATTVGDVRVLNMIVVAQAEGQPGTLTGALANGSSQDETVTLTIAGEEVRVPVAASTTVLLGAPDAPPRYETADVEVAAVDAAPGGLTTVTVATASSGSVQLQVPVLNDKLPEYQALLPDTTATSTATPAATRDASQPSGQEGDEEG</sequence>
<comment type="caution">
    <text evidence="3">The sequence shown here is derived from an EMBL/GenBank/DDBJ whole genome shotgun (WGS) entry which is preliminary data.</text>
</comment>
<name>A0ABU0GHA0_9CELL</name>
<feature type="compositionally biased region" description="Low complexity" evidence="1">
    <location>
        <begin position="161"/>
        <end position="179"/>
    </location>
</feature>
<dbReference type="Proteomes" id="UP001240250">
    <property type="component" value="Unassembled WGS sequence"/>
</dbReference>
<evidence type="ECO:0000313" key="3">
    <source>
        <dbReference type="EMBL" id="MDQ0424739.1"/>
    </source>
</evidence>
<dbReference type="EMBL" id="JAUSVM010000001">
    <property type="protein sequence ID" value="MDQ0424739.1"/>
    <property type="molecule type" value="Genomic_DNA"/>
</dbReference>
<feature type="chain" id="PRO_5046313910" description="Lipoprotein" evidence="2">
    <location>
        <begin position="29"/>
        <end position="190"/>
    </location>
</feature>
<evidence type="ECO:0000256" key="1">
    <source>
        <dbReference type="SAM" id="MobiDB-lite"/>
    </source>
</evidence>
<protein>
    <recommendedName>
        <fullName evidence="5">Lipoprotein</fullName>
    </recommendedName>
</protein>
<reference evidence="3 4" key="1">
    <citation type="submission" date="2023-07" db="EMBL/GenBank/DDBJ databases">
        <title>Sequencing the genomes of 1000 actinobacteria strains.</title>
        <authorList>
            <person name="Klenk H.-P."/>
        </authorList>
    </citation>
    <scope>NUCLEOTIDE SEQUENCE [LARGE SCALE GENOMIC DNA]</scope>
    <source>
        <strain evidence="3 4">DSM 14785</strain>
    </source>
</reference>
<gene>
    <name evidence="3" type="ORF">JO380_001120</name>
</gene>
<keyword evidence="4" id="KW-1185">Reference proteome</keyword>
<keyword evidence="2" id="KW-0732">Signal</keyword>
<accession>A0ABU0GHA0</accession>
<dbReference type="PROSITE" id="PS51257">
    <property type="entry name" value="PROKAR_LIPOPROTEIN"/>
    <property type="match status" value="1"/>
</dbReference>